<name>A0ABQ5PY71_9BACT</name>
<dbReference type="Proteomes" id="UP001165044">
    <property type="component" value="Unassembled WGS sequence"/>
</dbReference>
<evidence type="ECO:0000313" key="1">
    <source>
        <dbReference type="EMBL" id="GLH67313.1"/>
    </source>
</evidence>
<comment type="caution">
    <text evidence="1">The sequence shown here is derived from an EMBL/GenBank/DDBJ whole genome shotgun (WGS) entry which is preliminary data.</text>
</comment>
<dbReference type="EMBL" id="BSDC01000002">
    <property type="protein sequence ID" value="GLH67313.1"/>
    <property type="molecule type" value="Genomic_DNA"/>
</dbReference>
<protein>
    <submittedName>
        <fullName evidence="1">Uncharacterized protein</fullName>
    </submittedName>
</protein>
<accession>A0ABQ5PY71</accession>
<evidence type="ECO:0000313" key="2">
    <source>
        <dbReference type="Proteomes" id="UP001165044"/>
    </source>
</evidence>
<keyword evidence="2" id="KW-1185">Reference proteome</keyword>
<dbReference type="RefSeq" id="WP_285608372.1">
    <property type="nucleotide sequence ID" value="NZ_BSDC01000002.1"/>
</dbReference>
<proteinExistence type="predicted"/>
<gene>
    <name evidence="1" type="ORF">GETHED_16770</name>
</gene>
<reference evidence="1" key="1">
    <citation type="journal article" date="2023" name="Antonie Van Leeuwenhoek">
        <title>Mesoterricola silvestris gen. nov., sp. nov., Mesoterricola sediminis sp. nov., Geothrix oryzae sp. nov., Geothrix edaphica sp. nov., Geothrix rubra sp. nov., and Geothrix limicola sp. nov., six novel members of Acidobacteriota isolated from soils.</title>
        <authorList>
            <person name="Itoh H."/>
            <person name="Sugisawa Y."/>
            <person name="Mise K."/>
            <person name="Xu Z."/>
            <person name="Kuniyasu M."/>
            <person name="Ushijima N."/>
            <person name="Kawano K."/>
            <person name="Kobayashi E."/>
            <person name="Shiratori Y."/>
            <person name="Masuda Y."/>
            <person name="Senoo K."/>
        </authorList>
    </citation>
    <scope>NUCLEOTIDE SEQUENCE</scope>
    <source>
        <strain evidence="1">Red802</strain>
    </source>
</reference>
<sequence>MAVRSLKTQEDIRRALAHVYRELEADRVDPGKARVLIYCALSLSQVLGEHDLEKRVEALETSSQLRRTA</sequence>
<organism evidence="1 2">
    <name type="scientific">Geothrix edaphica</name>
    <dbReference type="NCBI Taxonomy" id="2927976"/>
    <lineage>
        <taxon>Bacteria</taxon>
        <taxon>Pseudomonadati</taxon>
        <taxon>Acidobacteriota</taxon>
        <taxon>Holophagae</taxon>
        <taxon>Holophagales</taxon>
        <taxon>Holophagaceae</taxon>
        <taxon>Geothrix</taxon>
    </lineage>
</organism>